<dbReference type="RefSeq" id="WP_121908773.1">
    <property type="nucleotide sequence ID" value="NZ_REFC01000016.1"/>
</dbReference>
<dbReference type="PANTHER" id="PTHR12526">
    <property type="entry name" value="GLYCOSYLTRANSFERASE"/>
    <property type="match status" value="1"/>
</dbReference>
<evidence type="ECO:0000259" key="2">
    <source>
        <dbReference type="Pfam" id="PF13439"/>
    </source>
</evidence>
<evidence type="ECO:0000313" key="4">
    <source>
        <dbReference type="Proteomes" id="UP000271339"/>
    </source>
</evidence>
<comment type="caution">
    <text evidence="3">The sequence shown here is derived from an EMBL/GenBank/DDBJ whole genome shotgun (WGS) entry which is preliminary data.</text>
</comment>
<dbReference type="SUPFAM" id="SSF53756">
    <property type="entry name" value="UDP-Glycosyltransferase/glycogen phosphorylase"/>
    <property type="match status" value="1"/>
</dbReference>
<reference evidence="3 4" key="1">
    <citation type="submission" date="2018-10" db="EMBL/GenBank/DDBJ databases">
        <title>Genomic Encyclopedia of Archaeal and Bacterial Type Strains, Phase II (KMG-II): from individual species to whole genera.</title>
        <authorList>
            <person name="Goeker M."/>
        </authorList>
    </citation>
    <scope>NUCLEOTIDE SEQUENCE [LARGE SCALE GENOMIC DNA]</scope>
    <source>
        <strain evidence="3 4">DSM 23424</strain>
    </source>
</reference>
<dbReference type="EMBL" id="REFC01000016">
    <property type="protein sequence ID" value="RMA56733.1"/>
    <property type="molecule type" value="Genomic_DNA"/>
</dbReference>
<dbReference type="GO" id="GO:0016757">
    <property type="term" value="F:glycosyltransferase activity"/>
    <property type="evidence" value="ECO:0007669"/>
    <property type="project" value="InterPro"/>
</dbReference>
<dbReference type="Gene3D" id="3.40.50.2000">
    <property type="entry name" value="Glycogen Phosphorylase B"/>
    <property type="match status" value="2"/>
</dbReference>
<dbReference type="PANTHER" id="PTHR12526:SF630">
    <property type="entry name" value="GLYCOSYLTRANSFERASE"/>
    <property type="match status" value="1"/>
</dbReference>
<organism evidence="3 4">
    <name type="scientific">Ulvibacter antarcticus</name>
    <dbReference type="NCBI Taxonomy" id="442714"/>
    <lineage>
        <taxon>Bacteria</taxon>
        <taxon>Pseudomonadati</taxon>
        <taxon>Bacteroidota</taxon>
        <taxon>Flavobacteriia</taxon>
        <taxon>Flavobacteriales</taxon>
        <taxon>Flavobacteriaceae</taxon>
        <taxon>Ulvibacter</taxon>
    </lineage>
</organism>
<sequence>MIKQPQYKIALVGDSLSEGGAERVQARLSLFFHSKGVEVHHIIVRDLVTYQYAGILFNMGKLKKESNSFSNRVGRFAALRKYLKKNQFNYIIDFRVKNRFLQEFLITRLLYKAPYVMTIRSFNTDYYFPKNNKLAKAIFKNAYGLVTVSKALQKHVEHEFGYKNVTTIYNPLFTKEIEENASSDKIFDFDYLVGIGRFHDIKQFDHLIRAYAASEAASKGIKLVLVGDGEDKFKLTKLANDLEVSKDVEFVGQKKNPFPYLKQGLFTVLCSKNEGFPNVLIESLACGTPVVAYDCESGPNEIISNEVNGLLVKNQDIEAMTKAINRMLVEKELYQKCVSNAKSSIARFDAENIGNDWLEFLNIPVNS</sequence>
<dbReference type="InterPro" id="IPR001296">
    <property type="entry name" value="Glyco_trans_1"/>
</dbReference>
<feature type="domain" description="Glycosyl transferase family 1" evidence="1">
    <location>
        <begin position="190"/>
        <end position="343"/>
    </location>
</feature>
<protein>
    <submittedName>
        <fullName evidence="3">Glycosyltransferase involved in cell wall biosynthesis</fullName>
    </submittedName>
</protein>
<gene>
    <name evidence="3" type="ORF">BXY75_3246</name>
</gene>
<dbReference type="Pfam" id="PF13439">
    <property type="entry name" value="Glyco_transf_4"/>
    <property type="match status" value="1"/>
</dbReference>
<dbReference type="OrthoDB" id="798298at2"/>
<evidence type="ECO:0000313" key="3">
    <source>
        <dbReference type="EMBL" id="RMA56733.1"/>
    </source>
</evidence>
<dbReference type="Pfam" id="PF00534">
    <property type="entry name" value="Glycos_transf_1"/>
    <property type="match status" value="1"/>
</dbReference>
<dbReference type="InterPro" id="IPR028098">
    <property type="entry name" value="Glyco_trans_4-like_N"/>
</dbReference>
<name>A0A3L9Y7P4_9FLAO</name>
<proteinExistence type="predicted"/>
<dbReference type="AlphaFoldDB" id="A0A3L9Y7P4"/>
<feature type="domain" description="Glycosyltransferase subfamily 4-like N-terminal" evidence="2">
    <location>
        <begin position="19"/>
        <end position="171"/>
    </location>
</feature>
<keyword evidence="3" id="KW-0808">Transferase</keyword>
<evidence type="ECO:0000259" key="1">
    <source>
        <dbReference type="Pfam" id="PF00534"/>
    </source>
</evidence>
<dbReference type="CDD" id="cd03811">
    <property type="entry name" value="GT4_GT28_WabH-like"/>
    <property type="match status" value="1"/>
</dbReference>
<keyword evidence="4" id="KW-1185">Reference proteome</keyword>
<dbReference type="Proteomes" id="UP000271339">
    <property type="component" value="Unassembled WGS sequence"/>
</dbReference>
<accession>A0A3L9Y7P4</accession>